<keyword evidence="2" id="KW-1133">Transmembrane helix</keyword>
<evidence type="ECO:0000256" key="2">
    <source>
        <dbReference type="SAM" id="Phobius"/>
    </source>
</evidence>
<gene>
    <name evidence="3" type="ORF">TVY486_1107950</name>
</gene>
<dbReference type="AlphaFoldDB" id="G0UBW3"/>
<feature type="region of interest" description="Disordered" evidence="1">
    <location>
        <begin position="1"/>
        <end position="21"/>
    </location>
</feature>
<feature type="transmembrane region" description="Helical" evidence="2">
    <location>
        <begin position="48"/>
        <end position="71"/>
    </location>
</feature>
<accession>G0UBW3</accession>
<proteinExistence type="predicted"/>
<evidence type="ECO:0000313" key="3">
    <source>
        <dbReference type="EMBL" id="CCC53311.1"/>
    </source>
</evidence>
<organism evidence="3">
    <name type="scientific">Trypanosoma vivax (strain Y486)</name>
    <dbReference type="NCBI Taxonomy" id="1055687"/>
    <lineage>
        <taxon>Eukaryota</taxon>
        <taxon>Discoba</taxon>
        <taxon>Euglenozoa</taxon>
        <taxon>Kinetoplastea</taxon>
        <taxon>Metakinetoplastina</taxon>
        <taxon>Trypanosomatida</taxon>
        <taxon>Trypanosomatidae</taxon>
        <taxon>Trypanosoma</taxon>
        <taxon>Duttonella</taxon>
    </lineage>
</organism>
<keyword evidence="2" id="KW-0472">Membrane</keyword>
<name>G0UBW3_TRYVY</name>
<reference evidence="3" key="1">
    <citation type="journal article" date="2012" name="Proc. Natl. Acad. Sci. U.S.A.">
        <title>Antigenic diversity is generated by distinct evolutionary mechanisms in African trypanosome species.</title>
        <authorList>
            <person name="Jackson A.P."/>
            <person name="Berry A."/>
            <person name="Aslett M."/>
            <person name="Allison H.C."/>
            <person name="Burton P."/>
            <person name="Vavrova-Anderson J."/>
            <person name="Brown R."/>
            <person name="Browne H."/>
            <person name="Corton N."/>
            <person name="Hauser H."/>
            <person name="Gamble J."/>
            <person name="Gilderthorp R."/>
            <person name="Marcello L."/>
            <person name="McQuillan J."/>
            <person name="Otto T.D."/>
            <person name="Quail M.A."/>
            <person name="Sanders M.J."/>
            <person name="van Tonder A."/>
            <person name="Ginger M.L."/>
            <person name="Field M.C."/>
            <person name="Barry J.D."/>
            <person name="Hertz-Fowler C."/>
            <person name="Berriman M."/>
        </authorList>
    </citation>
    <scope>NUCLEOTIDE SEQUENCE</scope>
    <source>
        <strain evidence="3">Y486</strain>
    </source>
</reference>
<sequence length="133" mass="15298">MGHIDKLPSRHSNSTSTVGYPSERNSNIVRYLHVAVSALRHRHSSFSFILFSYIFPTSLSPSFSLTFFSFLPPSSTSLVSYRSQFHRAQFHPMSCRIEQNNRSITNETTTTTITIKSQPNDRKASWKKKQKKQ</sequence>
<protein>
    <submittedName>
        <fullName evidence="3">Uncharacterized protein</fullName>
    </submittedName>
</protein>
<keyword evidence="2" id="KW-0812">Transmembrane</keyword>
<dbReference type="EMBL" id="HE573027">
    <property type="protein sequence ID" value="CCC53311.1"/>
    <property type="molecule type" value="Genomic_DNA"/>
</dbReference>
<evidence type="ECO:0000256" key="1">
    <source>
        <dbReference type="SAM" id="MobiDB-lite"/>
    </source>
</evidence>
<feature type="compositionally biased region" description="Polar residues" evidence="1">
    <location>
        <begin position="10"/>
        <end position="21"/>
    </location>
</feature>